<dbReference type="PANTHER" id="PTHR10900:SF77">
    <property type="entry name" value="FI19380P1"/>
    <property type="match status" value="1"/>
</dbReference>
<comment type="caution">
    <text evidence="2">The sequence shown here is derived from an EMBL/GenBank/DDBJ whole genome shotgun (WGS) entry which is preliminary data.</text>
</comment>
<dbReference type="SMART" id="SM00554">
    <property type="entry name" value="FAS1"/>
    <property type="match status" value="1"/>
</dbReference>
<organism evidence="2 3">
    <name type="scientific">Micromonospora endophytica</name>
    <dbReference type="NCBI Taxonomy" id="515350"/>
    <lineage>
        <taxon>Bacteria</taxon>
        <taxon>Bacillati</taxon>
        <taxon>Actinomycetota</taxon>
        <taxon>Actinomycetes</taxon>
        <taxon>Micromonosporales</taxon>
        <taxon>Micromonosporaceae</taxon>
        <taxon>Micromonospora</taxon>
    </lineage>
</organism>
<sequence length="275" mass="27849">MVRSSSSAHACEPLNLVPPFVPAGRIRARPAGTPQCSGVETTVIDTLPLTATPARRATTLAGAALAVLIAAAGCTGPDSARDGGTPAVAPRAVSVTGSLCDQLPADGEPGSPDSLVGQPADQALGWIPVLTTFEAAVRATGLAEELTPTADVTILAPTDDAFAAKFSRSHLDELLLHDTDTLRGLLRDHLVSGALPVAELVSAGTVTTLAGTDLAVTAHGDGARLDVRGDGDHADAHAETVCADYRAAGARIHVINQVLGTLPTTAGDEDDHPAH</sequence>
<dbReference type="InterPro" id="IPR036378">
    <property type="entry name" value="FAS1_dom_sf"/>
</dbReference>
<keyword evidence="3" id="KW-1185">Reference proteome</keyword>
<reference evidence="2 3" key="1">
    <citation type="submission" date="2018-01" db="EMBL/GenBank/DDBJ databases">
        <title>Draft genome sequence of Jishengella endophytica.</title>
        <authorList>
            <person name="Sahin N."/>
            <person name="Ay H."/>
            <person name="Saygin H."/>
        </authorList>
    </citation>
    <scope>NUCLEOTIDE SEQUENCE [LARGE SCALE GENOMIC DNA]</scope>
    <source>
        <strain evidence="2 3">DSM 45430</strain>
    </source>
</reference>
<dbReference type="Pfam" id="PF02469">
    <property type="entry name" value="Fasciclin"/>
    <property type="match status" value="1"/>
</dbReference>
<dbReference type="GO" id="GO:0050839">
    <property type="term" value="F:cell adhesion molecule binding"/>
    <property type="evidence" value="ECO:0007669"/>
    <property type="project" value="TreeGrafter"/>
</dbReference>
<dbReference type="Gene3D" id="2.30.180.10">
    <property type="entry name" value="FAS1 domain"/>
    <property type="match status" value="1"/>
</dbReference>
<dbReference type="AlphaFoldDB" id="A0A2W2DBM0"/>
<dbReference type="PANTHER" id="PTHR10900">
    <property type="entry name" value="PERIOSTIN-RELATED"/>
    <property type="match status" value="1"/>
</dbReference>
<dbReference type="OrthoDB" id="3389199at2"/>
<protein>
    <recommendedName>
        <fullName evidence="1">FAS1 domain-containing protein</fullName>
    </recommendedName>
</protein>
<dbReference type="InterPro" id="IPR000782">
    <property type="entry name" value="FAS1_domain"/>
</dbReference>
<dbReference type="InterPro" id="IPR050904">
    <property type="entry name" value="Adhesion/Biosynth-related"/>
</dbReference>
<dbReference type="SUPFAM" id="SSF82153">
    <property type="entry name" value="FAS1 domain"/>
    <property type="match status" value="1"/>
</dbReference>
<dbReference type="PROSITE" id="PS50213">
    <property type="entry name" value="FAS1"/>
    <property type="match status" value="1"/>
</dbReference>
<dbReference type="Proteomes" id="UP000248627">
    <property type="component" value="Unassembled WGS sequence"/>
</dbReference>
<evidence type="ECO:0000313" key="3">
    <source>
        <dbReference type="Proteomes" id="UP000248627"/>
    </source>
</evidence>
<evidence type="ECO:0000313" key="2">
    <source>
        <dbReference type="EMBL" id="PZF98229.1"/>
    </source>
</evidence>
<dbReference type="GO" id="GO:0031012">
    <property type="term" value="C:extracellular matrix"/>
    <property type="evidence" value="ECO:0007669"/>
    <property type="project" value="TreeGrafter"/>
</dbReference>
<dbReference type="GO" id="GO:0030198">
    <property type="term" value="P:extracellular matrix organization"/>
    <property type="evidence" value="ECO:0007669"/>
    <property type="project" value="TreeGrafter"/>
</dbReference>
<proteinExistence type="predicted"/>
<gene>
    <name evidence="2" type="ORF">C1I93_09475</name>
</gene>
<feature type="domain" description="FAS1" evidence="1">
    <location>
        <begin position="117"/>
        <end position="259"/>
    </location>
</feature>
<accession>A0A2W2DBM0</accession>
<evidence type="ECO:0000259" key="1">
    <source>
        <dbReference type="PROSITE" id="PS50213"/>
    </source>
</evidence>
<dbReference type="EMBL" id="POTX01000044">
    <property type="protein sequence ID" value="PZF98229.1"/>
    <property type="molecule type" value="Genomic_DNA"/>
</dbReference>
<dbReference type="GO" id="GO:0005615">
    <property type="term" value="C:extracellular space"/>
    <property type="evidence" value="ECO:0007669"/>
    <property type="project" value="TreeGrafter"/>
</dbReference>
<name>A0A2W2DBM0_9ACTN</name>
<dbReference type="GO" id="GO:0007155">
    <property type="term" value="P:cell adhesion"/>
    <property type="evidence" value="ECO:0007669"/>
    <property type="project" value="TreeGrafter"/>
</dbReference>